<proteinExistence type="predicted"/>
<evidence type="ECO:0000256" key="2">
    <source>
        <dbReference type="ARBA" id="ARBA00022771"/>
    </source>
</evidence>
<comment type="caution">
    <text evidence="7">The sequence shown here is derived from an EMBL/GenBank/DDBJ whole genome shotgun (WGS) entry which is preliminary data.</text>
</comment>
<name>A0ABU6WTN3_9FABA</name>
<feature type="compositionally biased region" description="Polar residues" evidence="5">
    <location>
        <begin position="26"/>
        <end position="36"/>
    </location>
</feature>
<protein>
    <recommendedName>
        <fullName evidence="6">GRF-type domain-containing protein</fullName>
    </recommendedName>
</protein>
<dbReference type="EMBL" id="JASCZI010182332">
    <property type="protein sequence ID" value="MED6187670.1"/>
    <property type="molecule type" value="Genomic_DNA"/>
</dbReference>
<keyword evidence="8" id="KW-1185">Reference proteome</keyword>
<gene>
    <name evidence="7" type="ORF">PIB30_078579</name>
</gene>
<keyword evidence="2 4" id="KW-0863">Zinc-finger</keyword>
<evidence type="ECO:0000256" key="4">
    <source>
        <dbReference type="PROSITE-ProRule" id="PRU01343"/>
    </source>
</evidence>
<evidence type="ECO:0000256" key="1">
    <source>
        <dbReference type="ARBA" id="ARBA00022723"/>
    </source>
</evidence>
<dbReference type="InterPro" id="IPR010666">
    <property type="entry name" value="Znf_GRF"/>
</dbReference>
<evidence type="ECO:0000313" key="8">
    <source>
        <dbReference type="Proteomes" id="UP001341840"/>
    </source>
</evidence>
<keyword evidence="3" id="KW-0862">Zinc</keyword>
<organism evidence="7 8">
    <name type="scientific">Stylosanthes scabra</name>
    <dbReference type="NCBI Taxonomy" id="79078"/>
    <lineage>
        <taxon>Eukaryota</taxon>
        <taxon>Viridiplantae</taxon>
        <taxon>Streptophyta</taxon>
        <taxon>Embryophyta</taxon>
        <taxon>Tracheophyta</taxon>
        <taxon>Spermatophyta</taxon>
        <taxon>Magnoliopsida</taxon>
        <taxon>eudicotyledons</taxon>
        <taxon>Gunneridae</taxon>
        <taxon>Pentapetalae</taxon>
        <taxon>rosids</taxon>
        <taxon>fabids</taxon>
        <taxon>Fabales</taxon>
        <taxon>Fabaceae</taxon>
        <taxon>Papilionoideae</taxon>
        <taxon>50 kb inversion clade</taxon>
        <taxon>dalbergioids sensu lato</taxon>
        <taxon>Dalbergieae</taxon>
        <taxon>Pterocarpus clade</taxon>
        <taxon>Stylosanthes</taxon>
    </lineage>
</organism>
<feature type="region of interest" description="Disordered" evidence="5">
    <location>
        <begin position="1"/>
        <end position="38"/>
    </location>
</feature>
<dbReference type="PROSITE" id="PS51999">
    <property type="entry name" value="ZF_GRF"/>
    <property type="match status" value="1"/>
</dbReference>
<evidence type="ECO:0000313" key="7">
    <source>
        <dbReference type="EMBL" id="MED6187670.1"/>
    </source>
</evidence>
<evidence type="ECO:0000259" key="6">
    <source>
        <dbReference type="PROSITE" id="PS51999"/>
    </source>
</evidence>
<evidence type="ECO:0000256" key="5">
    <source>
        <dbReference type="SAM" id="MobiDB-lite"/>
    </source>
</evidence>
<sequence length="135" mass="14955">MASSRERWSSSNHDGGREAVNGNGWSGTLGSSGSDNVSKKRSRFVAPECNYGTFAILFMSSTIGNPNRPNRLFYGCPYFKSNAPHCKFFAWLDDYVACCEKDGSKLVFKGVESKVMIGKLAHLNLKSKSVSWRID</sequence>
<evidence type="ECO:0000256" key="3">
    <source>
        <dbReference type="ARBA" id="ARBA00022833"/>
    </source>
</evidence>
<accession>A0ABU6WTN3</accession>
<reference evidence="7 8" key="1">
    <citation type="journal article" date="2023" name="Plants (Basel)">
        <title>Bridging the Gap: Combining Genomics and Transcriptomics Approaches to Understand Stylosanthes scabra, an Orphan Legume from the Brazilian Caatinga.</title>
        <authorList>
            <person name="Ferreira-Neto J.R.C."/>
            <person name="da Silva M.D."/>
            <person name="Binneck E."/>
            <person name="de Melo N.F."/>
            <person name="da Silva R.H."/>
            <person name="de Melo A.L.T.M."/>
            <person name="Pandolfi V."/>
            <person name="Bustamante F.O."/>
            <person name="Brasileiro-Vidal A.C."/>
            <person name="Benko-Iseppon A.M."/>
        </authorList>
    </citation>
    <scope>NUCLEOTIDE SEQUENCE [LARGE SCALE GENOMIC DNA]</scope>
    <source>
        <tissue evidence="7">Leaves</tissue>
    </source>
</reference>
<keyword evidence="1" id="KW-0479">Metal-binding</keyword>
<dbReference type="Proteomes" id="UP001341840">
    <property type="component" value="Unassembled WGS sequence"/>
</dbReference>
<feature type="domain" description="GRF-type" evidence="6">
    <location>
        <begin position="49"/>
        <end position="95"/>
    </location>
</feature>